<evidence type="ECO:0000313" key="3">
    <source>
        <dbReference type="Proteomes" id="UP000070198"/>
    </source>
</evidence>
<accession>A0A139R3D9</accession>
<comment type="caution">
    <text evidence="2">The sequence shown here is derived from an EMBL/GenBank/DDBJ whole genome shotgun (WGS) entry which is preliminary data.</text>
</comment>
<dbReference type="PATRIC" id="fig|315405.11.peg.1739"/>
<evidence type="ECO:0000313" key="2">
    <source>
        <dbReference type="EMBL" id="KXU09203.1"/>
    </source>
</evidence>
<evidence type="ECO:0000313" key="4">
    <source>
        <dbReference type="Proteomes" id="UP000071927"/>
    </source>
</evidence>
<reference evidence="3 4" key="1">
    <citation type="submission" date="2016-01" db="EMBL/GenBank/DDBJ databases">
        <title>Highly variable Streptococcus oralis are common among viridans streptococci isolated from primates.</title>
        <authorList>
            <person name="Denapaite D."/>
            <person name="Rieger M."/>
            <person name="Koendgen S."/>
            <person name="Brueckner R."/>
            <person name="Ochigava I."/>
            <person name="Kappeler P."/>
            <person name="Maetz-Rensing K."/>
            <person name="Leendertz F."/>
            <person name="Hakenbeck R."/>
        </authorList>
    </citation>
    <scope>NUCLEOTIDE SEQUENCE [LARGE SCALE GENOMIC DNA]</scope>
    <source>
        <strain evidence="1 3">DD02</strain>
        <strain evidence="2 4">DD03</strain>
    </source>
</reference>
<proteinExistence type="predicted"/>
<name>A0A139R3D9_9STRE</name>
<organism evidence="2 4">
    <name type="scientific">Streptococcus gallolyticus</name>
    <dbReference type="NCBI Taxonomy" id="315405"/>
    <lineage>
        <taxon>Bacteria</taxon>
        <taxon>Bacillati</taxon>
        <taxon>Bacillota</taxon>
        <taxon>Bacilli</taxon>
        <taxon>Lactobacillales</taxon>
        <taxon>Streptococcaceae</taxon>
        <taxon>Streptococcus</taxon>
    </lineage>
</organism>
<dbReference type="Proteomes" id="UP000071927">
    <property type="component" value="Unassembled WGS sequence"/>
</dbReference>
<gene>
    <name evidence="1" type="ORF">SGADD02_01479</name>
    <name evidence="2" type="ORF">SGADD03_00987</name>
</gene>
<evidence type="ECO:0000313" key="1">
    <source>
        <dbReference type="EMBL" id="KXT67204.1"/>
    </source>
</evidence>
<protein>
    <submittedName>
        <fullName evidence="2">Uncharacterized protein</fullName>
    </submittedName>
</protein>
<sequence>MFLDGTMKDGQLKSRDYKKVSAYVQANAERYQAMWDEFQESKY</sequence>
<dbReference type="EMBL" id="LQOF01000303">
    <property type="protein sequence ID" value="KXT67204.1"/>
    <property type="molecule type" value="Genomic_DNA"/>
</dbReference>
<dbReference type="AlphaFoldDB" id="A0A139R3D9"/>
<dbReference type="Proteomes" id="UP000070198">
    <property type="component" value="Unassembled WGS sequence"/>
</dbReference>
<dbReference type="EMBL" id="LQXV01000164">
    <property type="protein sequence ID" value="KXU09203.1"/>
    <property type="molecule type" value="Genomic_DNA"/>
</dbReference>